<dbReference type="GO" id="GO:0016706">
    <property type="term" value="F:2-oxoglutarate-dependent dioxygenase activity"/>
    <property type="evidence" value="ECO:0007669"/>
    <property type="project" value="UniProtKB-ARBA"/>
</dbReference>
<keyword evidence="3" id="KW-0045">Antibiotic biosynthesis</keyword>
<dbReference type="EMBL" id="CP034348">
    <property type="protein sequence ID" value="QGX97666.1"/>
    <property type="molecule type" value="Genomic_DNA"/>
</dbReference>
<evidence type="ECO:0000256" key="3">
    <source>
        <dbReference type="ARBA" id="ARBA00023194"/>
    </source>
</evidence>
<gene>
    <name evidence="5" type="ORF">EI983_04970</name>
</gene>
<dbReference type="RefSeq" id="WP_157706299.1">
    <property type="nucleotide sequence ID" value="NZ_CP034348.1"/>
</dbReference>
<dbReference type="InterPro" id="IPR042098">
    <property type="entry name" value="TauD-like_sf"/>
</dbReference>
<dbReference type="SUPFAM" id="SSF51197">
    <property type="entry name" value="Clavaminate synthase-like"/>
    <property type="match status" value="1"/>
</dbReference>
<proteinExistence type="predicted"/>
<reference evidence="6" key="1">
    <citation type="submission" date="2018-12" db="EMBL/GenBank/DDBJ databases">
        <title>Complete genome sequence of Roseovarius sp. MME-070.</title>
        <authorList>
            <person name="Nam Y.-D."/>
            <person name="Kang J."/>
            <person name="Chung W.-H."/>
            <person name="Park Y.S."/>
        </authorList>
    </citation>
    <scope>NUCLEOTIDE SEQUENCE [LARGE SCALE GENOMIC DNA]</scope>
    <source>
        <strain evidence="6">MME-070</strain>
    </source>
</reference>
<evidence type="ECO:0000313" key="5">
    <source>
        <dbReference type="EMBL" id="QGX97666.1"/>
    </source>
</evidence>
<dbReference type="Gene3D" id="3.60.130.10">
    <property type="entry name" value="Clavaminate synthase-like"/>
    <property type="match status" value="1"/>
</dbReference>
<dbReference type="KEGG" id="rom:EI983_04970"/>
<dbReference type="PANTHER" id="PTHR10696">
    <property type="entry name" value="GAMMA-BUTYROBETAINE HYDROXYLASE-RELATED"/>
    <property type="match status" value="1"/>
</dbReference>
<dbReference type="InterPro" id="IPR003819">
    <property type="entry name" value="TauD/TfdA-like"/>
</dbReference>
<keyword evidence="2" id="KW-0560">Oxidoreductase</keyword>
<dbReference type="OrthoDB" id="5491415at2"/>
<dbReference type="AlphaFoldDB" id="A0A6I6IR01"/>
<dbReference type="Pfam" id="PF02668">
    <property type="entry name" value="TauD"/>
    <property type="match status" value="1"/>
</dbReference>
<keyword evidence="5" id="KW-0223">Dioxygenase</keyword>
<dbReference type="PANTHER" id="PTHR10696:SF56">
    <property type="entry name" value="TAUD_TFDA-LIKE DOMAIN-CONTAINING PROTEIN"/>
    <property type="match status" value="1"/>
</dbReference>
<name>A0A6I6IR01_9RHOB</name>
<dbReference type="InterPro" id="IPR050411">
    <property type="entry name" value="AlphaKG_dependent_hydroxylases"/>
</dbReference>
<feature type="domain" description="TauD/TfdA-like" evidence="4">
    <location>
        <begin position="59"/>
        <end position="310"/>
    </location>
</feature>
<comment type="cofactor">
    <cofactor evidence="1">
        <name>Fe(2+)</name>
        <dbReference type="ChEBI" id="CHEBI:29033"/>
    </cofactor>
</comment>
<accession>A0A6I6IR01</accession>
<dbReference type="GO" id="GO:0017000">
    <property type="term" value="P:antibiotic biosynthetic process"/>
    <property type="evidence" value="ECO:0007669"/>
    <property type="project" value="UniProtKB-KW"/>
</dbReference>
<evidence type="ECO:0000256" key="2">
    <source>
        <dbReference type="ARBA" id="ARBA00023002"/>
    </source>
</evidence>
<keyword evidence="6" id="KW-1185">Reference proteome</keyword>
<evidence type="ECO:0000259" key="4">
    <source>
        <dbReference type="Pfam" id="PF02668"/>
    </source>
</evidence>
<sequence length="350" mass="39059">MRLDELPPAFTGPAAWIGRDLAARPETWHVALSDAQIADLEQAAEAYLALGRDIGEITAEAFPLGPFASHVTRLRDKLIKGIGVEVLSGLPVQRYSQEMAATIFCGIGAHLGRARSQNAAGHILGHVRDTGADPNDTNTRIYQTSARQTFHTDSADVVGLMCLRDAKEGGDSLLVSAETLFNRMRATRPDLLALLFDPIATDRRGEVPEGMKPFMEIPVLSWHAGHLTVFYQRQYIDSAQRFPDAMRLTEQHIEALDMFDALANDPELHIQMRLKPGDMQFVYNHAQLHDRTGFVDWPDRDKRRHLMRLWLSVPGDRPLPECFRQRYGSIEIGNRGGIVTAGTRLHAPLD</sequence>
<evidence type="ECO:0000313" key="6">
    <source>
        <dbReference type="Proteomes" id="UP000428330"/>
    </source>
</evidence>
<protein>
    <submittedName>
        <fullName evidence="5">TauD/TfdA family dioxygenase</fullName>
    </submittedName>
</protein>
<organism evidence="5 6">
    <name type="scientific">Roseovarius faecimaris</name>
    <dbReference type="NCBI Taxonomy" id="2494550"/>
    <lineage>
        <taxon>Bacteria</taxon>
        <taxon>Pseudomonadati</taxon>
        <taxon>Pseudomonadota</taxon>
        <taxon>Alphaproteobacteria</taxon>
        <taxon>Rhodobacterales</taxon>
        <taxon>Roseobacteraceae</taxon>
        <taxon>Roseovarius</taxon>
    </lineage>
</organism>
<evidence type="ECO:0000256" key="1">
    <source>
        <dbReference type="ARBA" id="ARBA00001954"/>
    </source>
</evidence>
<dbReference type="Proteomes" id="UP000428330">
    <property type="component" value="Chromosome"/>
</dbReference>